<keyword evidence="5" id="KW-0732">Signal</keyword>
<proteinExistence type="predicted"/>
<name>A0ABU1ZM98_9BURK</name>
<keyword evidence="3" id="KW-0175">Coiled coil</keyword>
<evidence type="ECO:0000256" key="3">
    <source>
        <dbReference type="SAM" id="Coils"/>
    </source>
</evidence>
<dbReference type="InterPro" id="IPR050469">
    <property type="entry name" value="Diguanylate_Cyclase"/>
</dbReference>
<evidence type="ECO:0000256" key="4">
    <source>
        <dbReference type="SAM" id="Phobius"/>
    </source>
</evidence>
<dbReference type="InterPro" id="IPR011622">
    <property type="entry name" value="7TMR_DISM_rcpt_extracell_dom2"/>
</dbReference>
<evidence type="ECO:0000313" key="8">
    <source>
        <dbReference type="Proteomes" id="UP001268089"/>
    </source>
</evidence>
<dbReference type="Pfam" id="PF00990">
    <property type="entry name" value="GGDEF"/>
    <property type="match status" value="1"/>
</dbReference>
<dbReference type="Proteomes" id="UP001268089">
    <property type="component" value="Unassembled WGS sequence"/>
</dbReference>
<organism evidence="7 8">
    <name type="scientific">Rhodoferax saidenbachensis</name>
    <dbReference type="NCBI Taxonomy" id="1484693"/>
    <lineage>
        <taxon>Bacteria</taxon>
        <taxon>Pseudomonadati</taxon>
        <taxon>Pseudomonadota</taxon>
        <taxon>Betaproteobacteria</taxon>
        <taxon>Burkholderiales</taxon>
        <taxon>Comamonadaceae</taxon>
        <taxon>Rhodoferax</taxon>
    </lineage>
</organism>
<evidence type="ECO:0000313" key="7">
    <source>
        <dbReference type="EMBL" id="MDR7306679.1"/>
    </source>
</evidence>
<keyword evidence="4" id="KW-1133">Transmembrane helix</keyword>
<feature type="transmembrane region" description="Helical" evidence="4">
    <location>
        <begin position="223"/>
        <end position="248"/>
    </location>
</feature>
<feature type="transmembrane region" description="Helical" evidence="4">
    <location>
        <begin position="260"/>
        <end position="281"/>
    </location>
</feature>
<dbReference type="EC" id="2.7.7.65" evidence="1"/>
<feature type="coiled-coil region" evidence="3">
    <location>
        <begin position="434"/>
        <end position="468"/>
    </location>
</feature>
<feature type="signal peptide" evidence="5">
    <location>
        <begin position="1"/>
        <end position="29"/>
    </location>
</feature>
<dbReference type="PANTHER" id="PTHR45138:SF9">
    <property type="entry name" value="DIGUANYLATE CYCLASE DGCM-RELATED"/>
    <property type="match status" value="1"/>
</dbReference>
<dbReference type="InterPro" id="IPR000160">
    <property type="entry name" value="GGDEF_dom"/>
</dbReference>
<feature type="transmembrane region" description="Helical" evidence="4">
    <location>
        <begin position="288"/>
        <end position="309"/>
    </location>
</feature>
<dbReference type="Pfam" id="PF07696">
    <property type="entry name" value="7TMR-DISMED2"/>
    <property type="match status" value="1"/>
</dbReference>
<dbReference type="Gene3D" id="2.60.40.2380">
    <property type="match status" value="1"/>
</dbReference>
<evidence type="ECO:0000256" key="1">
    <source>
        <dbReference type="ARBA" id="ARBA00012528"/>
    </source>
</evidence>
<dbReference type="SUPFAM" id="SSF55073">
    <property type="entry name" value="Nucleotide cyclase"/>
    <property type="match status" value="1"/>
</dbReference>
<sequence>MSFKALSRWIFSALLALGVSATCALTAPADPSFPTLLLSETTGTSQDIGTRMGYLVDGSRAAKLEQVRLPGQAWQTIDRTSPNFGFTDKAYWFRFVINNPTDKPQQRLLELPRPFLDDVRLFHLVAGEVQTRYALGDEQPFAQRVVQHQNFVMPLTLVPGPQEIYLRLASSGTIEAPLRLWEPAAFFEAAAREHLLAGAVLGILVVMIVYNLFVFLATRDVNYLYYIAFVSSYLLFWATLWGYAFAYLWPNEIRWNSEAVPVFIATACISACLFASSFLKLRRFSKTAYWSVQTLAWVNGGLLLTSFYIPYELIIRVNSVMILTVAVVALGIGYWRWWKGARFARFYCLAWTSVLVGVCVLTIGKFGILPANFWTENASQIGALMLVILLSFTLADRINTDRSLRIDAQAIALAHARKARESQRALIESTAQANRELESRVRDRTDELNEALSKLQTVNAELQRLSHTDGLTQVGNRAYFDLALASEHKRASRLKQPLALMLFDIDHFKSVNDTWGHPAGDACLRYLAEYMRQKVQRAGDVLARYGGEEFVVLLINSTLGDALELAEEFREDIAGLAIPIEGQSLRITASFGVASAIPDASTTPATLVADADKALYEAKHGGRNCVRAAAPRLPV</sequence>
<dbReference type="SMART" id="SM00267">
    <property type="entry name" value="GGDEF"/>
    <property type="match status" value="1"/>
</dbReference>
<dbReference type="Pfam" id="PF07695">
    <property type="entry name" value="7TMR-DISM_7TM"/>
    <property type="match status" value="1"/>
</dbReference>
<feature type="domain" description="GGDEF" evidence="6">
    <location>
        <begin position="496"/>
        <end position="631"/>
    </location>
</feature>
<dbReference type="CDD" id="cd01949">
    <property type="entry name" value="GGDEF"/>
    <property type="match status" value="1"/>
</dbReference>
<keyword evidence="4" id="KW-0812">Transmembrane</keyword>
<reference evidence="7 8" key="1">
    <citation type="submission" date="2023-07" db="EMBL/GenBank/DDBJ databases">
        <title>Sorghum-associated microbial communities from plants grown in Nebraska, USA.</title>
        <authorList>
            <person name="Schachtman D."/>
        </authorList>
    </citation>
    <scope>NUCLEOTIDE SEQUENCE [LARGE SCALE GENOMIC DNA]</scope>
    <source>
        <strain evidence="7 8">BE308</strain>
    </source>
</reference>
<dbReference type="PANTHER" id="PTHR45138">
    <property type="entry name" value="REGULATORY COMPONENTS OF SENSORY TRANSDUCTION SYSTEM"/>
    <property type="match status" value="1"/>
</dbReference>
<dbReference type="InterPro" id="IPR011623">
    <property type="entry name" value="7TMR_DISM_rcpt_extracell_dom1"/>
</dbReference>
<protein>
    <recommendedName>
        <fullName evidence="1">diguanylate cyclase</fullName>
        <ecNumber evidence="1">2.7.7.65</ecNumber>
    </recommendedName>
</protein>
<dbReference type="InterPro" id="IPR043128">
    <property type="entry name" value="Rev_trsase/Diguanyl_cyclase"/>
</dbReference>
<accession>A0ABU1ZM98</accession>
<dbReference type="Gene3D" id="3.30.70.270">
    <property type="match status" value="1"/>
</dbReference>
<feature type="transmembrane region" description="Helical" evidence="4">
    <location>
        <begin position="346"/>
        <end position="366"/>
    </location>
</feature>
<dbReference type="EMBL" id="JAVDXO010000003">
    <property type="protein sequence ID" value="MDR7306679.1"/>
    <property type="molecule type" value="Genomic_DNA"/>
</dbReference>
<comment type="caution">
    <text evidence="7">The sequence shown here is derived from an EMBL/GenBank/DDBJ whole genome shotgun (WGS) entry which is preliminary data.</text>
</comment>
<feature type="transmembrane region" description="Helical" evidence="4">
    <location>
        <begin position="315"/>
        <end position="334"/>
    </location>
</feature>
<feature type="transmembrane region" description="Helical" evidence="4">
    <location>
        <begin position="378"/>
        <end position="395"/>
    </location>
</feature>
<keyword evidence="8" id="KW-1185">Reference proteome</keyword>
<feature type="chain" id="PRO_5046667423" description="diguanylate cyclase" evidence="5">
    <location>
        <begin position="30"/>
        <end position="635"/>
    </location>
</feature>
<evidence type="ECO:0000259" key="6">
    <source>
        <dbReference type="PROSITE" id="PS50887"/>
    </source>
</evidence>
<evidence type="ECO:0000256" key="2">
    <source>
        <dbReference type="ARBA" id="ARBA00034247"/>
    </source>
</evidence>
<dbReference type="InterPro" id="IPR029787">
    <property type="entry name" value="Nucleotide_cyclase"/>
</dbReference>
<comment type="catalytic activity">
    <reaction evidence="2">
        <text>2 GTP = 3',3'-c-di-GMP + 2 diphosphate</text>
        <dbReference type="Rhea" id="RHEA:24898"/>
        <dbReference type="ChEBI" id="CHEBI:33019"/>
        <dbReference type="ChEBI" id="CHEBI:37565"/>
        <dbReference type="ChEBI" id="CHEBI:58805"/>
        <dbReference type="EC" id="2.7.7.65"/>
    </reaction>
</comment>
<gene>
    <name evidence="7" type="ORF">J2X15_001962</name>
</gene>
<keyword evidence="4" id="KW-0472">Membrane</keyword>
<dbReference type="NCBIfam" id="TIGR00254">
    <property type="entry name" value="GGDEF"/>
    <property type="match status" value="1"/>
</dbReference>
<evidence type="ECO:0000256" key="5">
    <source>
        <dbReference type="SAM" id="SignalP"/>
    </source>
</evidence>
<feature type="transmembrane region" description="Helical" evidence="4">
    <location>
        <begin position="195"/>
        <end position="216"/>
    </location>
</feature>
<dbReference type="PROSITE" id="PS50887">
    <property type="entry name" value="GGDEF"/>
    <property type="match status" value="1"/>
</dbReference>
<dbReference type="RefSeq" id="WP_310342067.1">
    <property type="nucleotide sequence ID" value="NZ_JAVDXO010000003.1"/>
</dbReference>